<dbReference type="RefSeq" id="WP_033361567.1">
    <property type="nucleotide sequence ID" value="NZ_CP073767.1"/>
</dbReference>
<sequence>MNSSRSIHVPVGGRTALGAVGELGLPTILGSCASCRSARLDTATAFRRRGADATAPLEVIVRSEKLLVSRPTLRGMADAGRVRLPCARRRLHVPRPVRRVERPWRTVRRLYGMRRR</sequence>
<dbReference type="EMBL" id="CP073767">
    <property type="protein sequence ID" value="UWZ58873.1"/>
    <property type="molecule type" value="Genomic_DNA"/>
</dbReference>
<protein>
    <submittedName>
        <fullName evidence="1">Uncharacterized protein</fullName>
    </submittedName>
</protein>
<accession>A0A9Q9ITV4</accession>
<evidence type="ECO:0000313" key="2">
    <source>
        <dbReference type="Proteomes" id="UP001058003"/>
    </source>
</evidence>
<gene>
    <name evidence="1" type="ORF">Daura_23520</name>
</gene>
<keyword evidence="2" id="KW-1185">Reference proteome</keyword>
<dbReference type="Proteomes" id="UP001058003">
    <property type="component" value="Chromosome"/>
</dbReference>
<dbReference type="OrthoDB" id="9810886at2"/>
<dbReference type="KEGG" id="daur:Daura_23520"/>
<reference evidence="1" key="1">
    <citation type="submission" date="2021-04" db="EMBL/GenBank/DDBJ databases">
        <title>Dactylosporangium aurantiacum NRRL B-8018 full assembly.</title>
        <authorList>
            <person name="Hartkoorn R.C."/>
            <person name="Beaudoing E."/>
            <person name="Hot D."/>
        </authorList>
    </citation>
    <scope>NUCLEOTIDE SEQUENCE</scope>
    <source>
        <strain evidence="1">NRRL B-8018</strain>
    </source>
</reference>
<evidence type="ECO:0000313" key="1">
    <source>
        <dbReference type="EMBL" id="UWZ58873.1"/>
    </source>
</evidence>
<proteinExistence type="predicted"/>
<organism evidence="1 2">
    <name type="scientific">Dactylosporangium aurantiacum</name>
    <dbReference type="NCBI Taxonomy" id="35754"/>
    <lineage>
        <taxon>Bacteria</taxon>
        <taxon>Bacillati</taxon>
        <taxon>Actinomycetota</taxon>
        <taxon>Actinomycetes</taxon>
        <taxon>Micromonosporales</taxon>
        <taxon>Micromonosporaceae</taxon>
        <taxon>Dactylosporangium</taxon>
    </lineage>
</organism>
<dbReference type="AlphaFoldDB" id="A0A9Q9ITV4"/>
<name>A0A9Q9ITV4_9ACTN</name>